<evidence type="ECO:0000256" key="2">
    <source>
        <dbReference type="ARBA" id="ARBA00022989"/>
    </source>
</evidence>
<keyword evidence="1 4" id="KW-0812">Transmembrane</keyword>
<evidence type="ECO:0000259" key="5">
    <source>
        <dbReference type="PROSITE" id="PS50850"/>
    </source>
</evidence>
<dbReference type="GO" id="GO:0022857">
    <property type="term" value="F:transmembrane transporter activity"/>
    <property type="evidence" value="ECO:0007669"/>
    <property type="project" value="InterPro"/>
</dbReference>
<feature type="transmembrane region" description="Helical" evidence="4">
    <location>
        <begin position="275"/>
        <end position="295"/>
    </location>
</feature>
<dbReference type="Proteomes" id="UP000008291">
    <property type="component" value="Chromosome"/>
</dbReference>
<dbReference type="Pfam" id="PF07690">
    <property type="entry name" value="MFS_1"/>
    <property type="match status" value="1"/>
</dbReference>
<accession>Q3SFC6</accession>
<dbReference type="HOGENOM" id="CLU_047644_2_0_4"/>
<dbReference type="SUPFAM" id="SSF103473">
    <property type="entry name" value="MFS general substrate transporter"/>
    <property type="match status" value="1"/>
</dbReference>
<dbReference type="Gene3D" id="1.20.1250.20">
    <property type="entry name" value="MFS general substrate transporter like domains"/>
    <property type="match status" value="1"/>
</dbReference>
<dbReference type="eggNOG" id="COG2814">
    <property type="taxonomic scope" value="Bacteria"/>
</dbReference>
<dbReference type="STRING" id="292415.Tbd_2733"/>
<dbReference type="PROSITE" id="PS50850">
    <property type="entry name" value="MFS"/>
    <property type="match status" value="1"/>
</dbReference>
<feature type="transmembrane region" description="Helical" evidence="4">
    <location>
        <begin position="157"/>
        <end position="175"/>
    </location>
</feature>
<reference evidence="6 7" key="1">
    <citation type="journal article" date="2006" name="J. Bacteriol.">
        <title>The genome sequence of the obligately chemolithoautotrophic, facultatively anaerobic bacterium Thiobacillus denitrificans.</title>
        <authorList>
            <person name="Beller H.R."/>
            <person name="Chain P.S."/>
            <person name="Letain T.E."/>
            <person name="Chakicherla A."/>
            <person name="Larimer F.W."/>
            <person name="Richardson P.M."/>
            <person name="Coleman M.A."/>
            <person name="Wood A.P."/>
            <person name="Kelly D.P."/>
        </authorList>
    </citation>
    <scope>NUCLEOTIDE SEQUENCE [LARGE SCALE GENOMIC DNA]</scope>
    <source>
        <strain evidence="6 7">ATCC 25259</strain>
    </source>
</reference>
<keyword evidence="2 4" id="KW-1133">Transmembrane helix</keyword>
<protein>
    <submittedName>
        <fullName evidence="6">MFS permease</fullName>
    </submittedName>
</protein>
<keyword evidence="7" id="KW-1185">Reference proteome</keyword>
<dbReference type="AlphaFoldDB" id="Q3SFC6"/>
<dbReference type="PANTHER" id="PTHR23534">
    <property type="entry name" value="MFS PERMEASE"/>
    <property type="match status" value="1"/>
</dbReference>
<evidence type="ECO:0000256" key="3">
    <source>
        <dbReference type="ARBA" id="ARBA00023136"/>
    </source>
</evidence>
<feature type="transmembrane region" description="Helical" evidence="4">
    <location>
        <begin position="302"/>
        <end position="321"/>
    </location>
</feature>
<dbReference type="InterPro" id="IPR036259">
    <property type="entry name" value="MFS_trans_sf"/>
</dbReference>
<feature type="transmembrane region" description="Helical" evidence="4">
    <location>
        <begin position="68"/>
        <end position="88"/>
    </location>
</feature>
<feature type="transmembrane region" description="Helical" evidence="4">
    <location>
        <begin position="362"/>
        <end position="383"/>
    </location>
</feature>
<feature type="transmembrane region" description="Helical" evidence="4">
    <location>
        <begin position="126"/>
        <end position="145"/>
    </location>
</feature>
<feature type="transmembrane region" description="Helical" evidence="4">
    <location>
        <begin position="389"/>
        <end position="409"/>
    </location>
</feature>
<feature type="transmembrane region" description="Helical" evidence="4">
    <location>
        <begin position="195"/>
        <end position="215"/>
    </location>
</feature>
<dbReference type="InterPro" id="IPR011701">
    <property type="entry name" value="MFS"/>
</dbReference>
<feature type="transmembrane region" description="Helical" evidence="4">
    <location>
        <begin position="236"/>
        <end position="263"/>
    </location>
</feature>
<dbReference type="InterPro" id="IPR020846">
    <property type="entry name" value="MFS_dom"/>
</dbReference>
<organism evidence="6 7">
    <name type="scientific">Thiobacillus denitrificans (strain ATCC 25259 / T1)</name>
    <dbReference type="NCBI Taxonomy" id="292415"/>
    <lineage>
        <taxon>Bacteria</taxon>
        <taxon>Pseudomonadati</taxon>
        <taxon>Pseudomonadota</taxon>
        <taxon>Betaproteobacteria</taxon>
        <taxon>Nitrosomonadales</taxon>
        <taxon>Thiobacillaceae</taxon>
        <taxon>Thiobacillus</taxon>
    </lineage>
</organism>
<sequence length="420" mass="44360">MRSTRRWNACWRARKLRPSTSNPRRPMQTPSRANLLILASSQALMLSAIVLSMTLAAVLGAMLAPDRGLATLPVAAMVVGTAFASMPASMLMRRMGRRPGFLIGALLGIGGSLLCALGLYESDFAVFVGGNFLLGSYQGFANYYRFAAVEAAGPARAGKAISMVVAGGVVAAFLGPQLGVWGRDWVAGQIFVGSYLAQAGLSLVAFALLLLLRLPPEAQQDTGHARPLADILRQPVLGVAIFGAAIGYAVMIMVMTATPLAILGCGLPESDVAPVIQWHVVGMFAPSFFTGALIARFGAPRVMQAGFVLLLGHVALVLSGVEFLHFLSGLVLLGVGWNFAFIGGTTLLTQSYRPAERLKVQAVNEFAVFGFAALATLSAGWLYDRFGWAVLNVAVIPLLLAALLAAIAIERQFRRAALAT</sequence>
<evidence type="ECO:0000313" key="6">
    <source>
        <dbReference type="EMBL" id="AAZ98686.1"/>
    </source>
</evidence>
<feature type="domain" description="Major facilitator superfamily (MFS) profile" evidence="5">
    <location>
        <begin position="235"/>
        <end position="420"/>
    </location>
</feature>
<evidence type="ECO:0000256" key="4">
    <source>
        <dbReference type="SAM" id="Phobius"/>
    </source>
</evidence>
<name>Q3SFC6_THIDA</name>
<dbReference type="EMBL" id="CP000116">
    <property type="protein sequence ID" value="AAZ98686.1"/>
    <property type="molecule type" value="Genomic_DNA"/>
</dbReference>
<evidence type="ECO:0000313" key="7">
    <source>
        <dbReference type="Proteomes" id="UP000008291"/>
    </source>
</evidence>
<feature type="transmembrane region" description="Helical" evidence="4">
    <location>
        <begin position="100"/>
        <end position="120"/>
    </location>
</feature>
<dbReference type="PANTHER" id="PTHR23534:SF1">
    <property type="entry name" value="MAJOR FACILITATOR SUPERFAMILY PROTEIN"/>
    <property type="match status" value="1"/>
</dbReference>
<proteinExistence type="predicted"/>
<keyword evidence="3 4" id="KW-0472">Membrane</keyword>
<gene>
    <name evidence="6" type="ordered locus">Tbd_2733</name>
</gene>
<dbReference type="KEGG" id="tbd:Tbd_2733"/>
<evidence type="ECO:0000256" key="1">
    <source>
        <dbReference type="ARBA" id="ARBA00022692"/>
    </source>
</evidence>
<feature type="transmembrane region" description="Helical" evidence="4">
    <location>
        <begin position="327"/>
        <end position="350"/>
    </location>
</feature>